<keyword evidence="1" id="KW-0812">Transmembrane</keyword>
<dbReference type="AlphaFoldDB" id="A0A2W4UKI5"/>
<feature type="transmembrane region" description="Helical" evidence="1">
    <location>
        <begin position="182"/>
        <end position="203"/>
    </location>
</feature>
<reference evidence="3" key="1">
    <citation type="submission" date="2018-04" db="EMBL/GenBank/DDBJ databases">
        <authorList>
            <person name="Cornet L."/>
        </authorList>
    </citation>
    <scope>NUCLEOTIDE SEQUENCE [LARGE SCALE GENOMIC DNA]</scope>
</reference>
<evidence type="ECO:0000256" key="1">
    <source>
        <dbReference type="SAM" id="Phobius"/>
    </source>
</evidence>
<evidence type="ECO:0000313" key="3">
    <source>
        <dbReference type="Proteomes" id="UP000249354"/>
    </source>
</evidence>
<sequence>MAYSERADMDVRPVQTTTTPIVDYHDTVRWGPIFAGIVVAIISQLMLSALIASIGVFAAGDASARAIGTGIGIGAIISLLVALFLGGLTMASSCGPMNSKTSMLNAIVMWATTLVLSGFLLTSGVSGVFGVLASNAGPAVTQVEQATGASVPDTQAELNQAIPNVTAQQAENAASAAAKGGLAFLVGSLLALVAALVGATVGAKKPRAVVVR</sequence>
<proteinExistence type="predicted"/>
<protein>
    <recommendedName>
        <fullName evidence="4">PhnA-like protein</fullName>
    </recommendedName>
</protein>
<feature type="transmembrane region" description="Helical" evidence="1">
    <location>
        <begin position="33"/>
        <end position="60"/>
    </location>
</feature>
<organism evidence="2 3">
    <name type="scientific">Leptolyngbya foveolarum</name>
    <dbReference type="NCBI Taxonomy" id="47253"/>
    <lineage>
        <taxon>Bacteria</taxon>
        <taxon>Bacillati</taxon>
        <taxon>Cyanobacteriota</taxon>
        <taxon>Cyanophyceae</taxon>
        <taxon>Leptolyngbyales</taxon>
        <taxon>Leptolyngbyaceae</taxon>
        <taxon>Leptolyngbya group</taxon>
        <taxon>Leptolyngbya</taxon>
    </lineage>
</organism>
<comment type="caution">
    <text evidence="2">The sequence shown here is derived from an EMBL/GenBank/DDBJ whole genome shotgun (WGS) entry which is preliminary data.</text>
</comment>
<name>A0A2W4UKI5_9CYAN</name>
<accession>A0A2W4UKI5</accession>
<dbReference type="Proteomes" id="UP000249354">
    <property type="component" value="Unassembled WGS sequence"/>
</dbReference>
<keyword evidence="1" id="KW-0472">Membrane</keyword>
<dbReference type="EMBL" id="QBMC01000016">
    <property type="protein sequence ID" value="PZO21886.1"/>
    <property type="molecule type" value="Genomic_DNA"/>
</dbReference>
<keyword evidence="1" id="KW-1133">Transmembrane helix</keyword>
<evidence type="ECO:0000313" key="2">
    <source>
        <dbReference type="EMBL" id="PZO21886.1"/>
    </source>
</evidence>
<evidence type="ECO:0008006" key="4">
    <source>
        <dbReference type="Google" id="ProtNLM"/>
    </source>
</evidence>
<reference evidence="2 3" key="2">
    <citation type="submission" date="2018-06" db="EMBL/GenBank/DDBJ databases">
        <title>Metagenomic assembly of (sub)arctic Cyanobacteria and their associated microbiome from non-axenic cultures.</title>
        <authorList>
            <person name="Baurain D."/>
        </authorList>
    </citation>
    <scope>NUCLEOTIDE SEQUENCE [LARGE SCALE GENOMIC DNA]</scope>
    <source>
        <strain evidence="2">ULC129bin1</strain>
    </source>
</reference>
<feature type="transmembrane region" description="Helical" evidence="1">
    <location>
        <begin position="103"/>
        <end position="122"/>
    </location>
</feature>
<feature type="transmembrane region" description="Helical" evidence="1">
    <location>
        <begin position="66"/>
        <end position="91"/>
    </location>
</feature>
<gene>
    <name evidence="2" type="ORF">DCF25_04265</name>
</gene>